<dbReference type="NCBIfam" id="NF040521">
    <property type="entry name" value="C45_proenzyme"/>
    <property type="match status" value="1"/>
</dbReference>
<dbReference type="InterPro" id="IPR052193">
    <property type="entry name" value="Peptidase_C59"/>
</dbReference>
<dbReference type="PANTHER" id="PTHR35527:SF2">
    <property type="entry name" value="HYDROLASE"/>
    <property type="match status" value="1"/>
</dbReference>
<evidence type="ECO:0000259" key="1">
    <source>
        <dbReference type="Pfam" id="PF03417"/>
    </source>
</evidence>
<proteinExistence type="predicted"/>
<feature type="domain" description="Peptidase C45 hydrolase" evidence="1">
    <location>
        <begin position="142"/>
        <end position="359"/>
    </location>
</feature>
<dbReference type="Pfam" id="PF03417">
    <property type="entry name" value="AAT"/>
    <property type="match status" value="1"/>
</dbReference>
<dbReference type="InterPro" id="IPR047794">
    <property type="entry name" value="C45_proenzyme-like"/>
</dbReference>
<dbReference type="RefSeq" id="WP_344416527.1">
    <property type="nucleotide sequence ID" value="NZ_BAAANN010000007.1"/>
</dbReference>
<keyword evidence="3" id="KW-1185">Reference proteome</keyword>
<evidence type="ECO:0000313" key="2">
    <source>
        <dbReference type="EMBL" id="GAA1953094.1"/>
    </source>
</evidence>
<gene>
    <name evidence="2" type="ORF">GCM10009754_22820</name>
</gene>
<comment type="caution">
    <text evidence="2">The sequence shown here is derived from an EMBL/GenBank/DDBJ whole genome shotgun (WGS) entry which is preliminary data.</text>
</comment>
<dbReference type="InterPro" id="IPR005079">
    <property type="entry name" value="Peptidase_C45_hydrolase"/>
</dbReference>
<reference evidence="2 3" key="1">
    <citation type="journal article" date="2019" name="Int. J. Syst. Evol. Microbiol.">
        <title>The Global Catalogue of Microorganisms (GCM) 10K type strain sequencing project: providing services to taxonomists for standard genome sequencing and annotation.</title>
        <authorList>
            <consortium name="The Broad Institute Genomics Platform"/>
            <consortium name="The Broad Institute Genome Sequencing Center for Infectious Disease"/>
            <person name="Wu L."/>
            <person name="Ma J."/>
        </authorList>
    </citation>
    <scope>NUCLEOTIDE SEQUENCE [LARGE SCALE GENOMIC DNA]</scope>
    <source>
        <strain evidence="2 3">JCM 14545</strain>
    </source>
</reference>
<accession>A0ABN2QJE7</accession>
<dbReference type="Proteomes" id="UP001501116">
    <property type="component" value="Unassembled WGS sequence"/>
</dbReference>
<dbReference type="Gene3D" id="3.60.60.10">
    <property type="entry name" value="Penicillin V Acylase, Chain A"/>
    <property type="match status" value="1"/>
</dbReference>
<sequence length="380" mass="40698">MTHTSTVVAGGDHEFMTVRHLVAEGDQVSIGHAIGQEARARANWAPAAIDPRVGKARRLWFERNWRAHYARLSGIAAAYGIDPERDDLSFDSITGLPSGSGCSAVAVPASSTVDGHGLTGRNYDFFTSGFDDLIAEFTGAEPAANPGAPMASRPYVLTTRPQHGLASTAVTMGDLDGATEGINEAGLAVALLLADVTSVEPPSEHTSLAGLSVMQVPRYLLDTCEDTEQAEIALRTAKLYDHGVGIHYLVADASGRSFVWERGAHDAEHVLTGDGPQCVTNHPLHRYPDTANLPADTDESMRTYERARTLAKNTGDGTVSGASLRAAMDSVAMPATPGAPWRTLWRSVFDHDARTMSTRFYLGDSTGETARYSDELTFRP</sequence>
<dbReference type="PANTHER" id="PTHR35527">
    <property type="entry name" value="CHOLOYLGLYCINE HYDROLASE"/>
    <property type="match status" value="1"/>
</dbReference>
<dbReference type="EMBL" id="BAAANN010000007">
    <property type="protein sequence ID" value="GAA1953094.1"/>
    <property type="molecule type" value="Genomic_DNA"/>
</dbReference>
<dbReference type="SUPFAM" id="SSF56235">
    <property type="entry name" value="N-terminal nucleophile aminohydrolases (Ntn hydrolases)"/>
    <property type="match status" value="1"/>
</dbReference>
<evidence type="ECO:0000313" key="3">
    <source>
        <dbReference type="Proteomes" id="UP001501116"/>
    </source>
</evidence>
<protein>
    <recommendedName>
        <fullName evidence="1">Peptidase C45 hydrolase domain-containing protein</fullName>
    </recommendedName>
</protein>
<name>A0ABN2QJE7_9PSEU</name>
<dbReference type="InterPro" id="IPR029055">
    <property type="entry name" value="Ntn_hydrolases_N"/>
</dbReference>
<organism evidence="2 3">
    <name type="scientific">Amycolatopsis minnesotensis</name>
    <dbReference type="NCBI Taxonomy" id="337894"/>
    <lineage>
        <taxon>Bacteria</taxon>
        <taxon>Bacillati</taxon>
        <taxon>Actinomycetota</taxon>
        <taxon>Actinomycetes</taxon>
        <taxon>Pseudonocardiales</taxon>
        <taxon>Pseudonocardiaceae</taxon>
        <taxon>Amycolatopsis</taxon>
    </lineage>
</organism>